<keyword evidence="2" id="KW-1185">Reference proteome</keyword>
<evidence type="ECO:0000313" key="1">
    <source>
        <dbReference type="EMBL" id="SFS79936.1"/>
    </source>
</evidence>
<organism evidence="1 2">
    <name type="scientific">Marininema halotolerans</name>
    <dbReference type="NCBI Taxonomy" id="1155944"/>
    <lineage>
        <taxon>Bacteria</taxon>
        <taxon>Bacillati</taxon>
        <taxon>Bacillota</taxon>
        <taxon>Bacilli</taxon>
        <taxon>Bacillales</taxon>
        <taxon>Thermoactinomycetaceae</taxon>
        <taxon>Marininema</taxon>
    </lineage>
</organism>
<gene>
    <name evidence="1" type="ORF">SAMN05444972_10811</name>
</gene>
<dbReference type="EMBL" id="FPAA01000008">
    <property type="protein sequence ID" value="SFS79936.1"/>
    <property type="molecule type" value="Genomic_DNA"/>
</dbReference>
<accession>A0A1I6SSS7</accession>
<dbReference type="AlphaFoldDB" id="A0A1I6SSS7"/>
<sequence>MAQKRDPFQLANLLNEPDALNQIAKTEEQLNQLLDKKVALVAYAKDQDGSMIDQRGVES</sequence>
<reference evidence="2" key="1">
    <citation type="submission" date="2016-10" db="EMBL/GenBank/DDBJ databases">
        <authorList>
            <person name="Varghese N."/>
            <person name="Submissions S."/>
        </authorList>
    </citation>
    <scope>NUCLEOTIDE SEQUENCE [LARGE SCALE GENOMIC DNA]</scope>
    <source>
        <strain evidence="2">DSM 45789</strain>
    </source>
</reference>
<name>A0A1I6SSS7_9BACL</name>
<dbReference type="RefSeq" id="WP_091837452.1">
    <property type="nucleotide sequence ID" value="NZ_FPAA01000008.1"/>
</dbReference>
<protein>
    <submittedName>
        <fullName evidence="1">Uncharacterized protein</fullName>
    </submittedName>
</protein>
<evidence type="ECO:0000313" key="2">
    <source>
        <dbReference type="Proteomes" id="UP000198660"/>
    </source>
</evidence>
<dbReference type="Proteomes" id="UP000198660">
    <property type="component" value="Unassembled WGS sequence"/>
</dbReference>
<proteinExistence type="predicted"/>